<dbReference type="GO" id="GO:0015276">
    <property type="term" value="F:ligand-gated monoatomic ion channel activity"/>
    <property type="evidence" value="ECO:0007669"/>
    <property type="project" value="InterPro"/>
</dbReference>
<dbReference type="GO" id="GO:0038023">
    <property type="term" value="F:signaling receptor activity"/>
    <property type="evidence" value="ECO:0007669"/>
    <property type="project" value="InterPro"/>
</dbReference>
<evidence type="ECO:0000256" key="19">
    <source>
        <dbReference type="SAM" id="Phobius"/>
    </source>
</evidence>
<dbReference type="OrthoDB" id="6475849at2759"/>
<feature type="binding site" evidence="15">
    <location>
        <position position="676"/>
    </location>
    <ligand>
        <name>L-glutamate</name>
        <dbReference type="ChEBI" id="CHEBI:29985"/>
    </ligand>
</feature>
<dbReference type="FunFam" id="1.10.287.70:FF:000143">
    <property type="entry name" value="Probable glutamate receptor"/>
    <property type="match status" value="1"/>
</dbReference>
<dbReference type="EMBL" id="LSMT01000106">
    <property type="protein sequence ID" value="PFX27296.1"/>
    <property type="molecule type" value="Genomic_DNA"/>
</dbReference>
<evidence type="ECO:0000256" key="10">
    <source>
        <dbReference type="ARBA" id="ARBA00023180"/>
    </source>
</evidence>
<evidence type="ECO:0000256" key="2">
    <source>
        <dbReference type="ARBA" id="ARBA00022448"/>
    </source>
</evidence>
<feature type="transmembrane region" description="Helical" evidence="19">
    <location>
        <begin position="506"/>
        <end position="528"/>
    </location>
</feature>
<proteinExistence type="predicted"/>
<dbReference type="AlphaFoldDB" id="A0A2B4SD47"/>
<dbReference type="InterPro" id="IPR001508">
    <property type="entry name" value="Iono_Glu_rcpt_met"/>
</dbReference>
<evidence type="ECO:0000256" key="4">
    <source>
        <dbReference type="ARBA" id="ARBA00022692"/>
    </source>
</evidence>
<gene>
    <name evidence="22" type="primary">GRIA4</name>
    <name evidence="22" type="ORF">AWC38_SpisGene8002</name>
</gene>
<evidence type="ECO:0000256" key="16">
    <source>
        <dbReference type="PIRSR" id="PIRSR601508-2"/>
    </source>
</evidence>
<keyword evidence="10" id="KW-0325">Glycoprotein</keyword>
<evidence type="ECO:0000256" key="8">
    <source>
        <dbReference type="ARBA" id="ARBA00023136"/>
    </source>
</evidence>
<evidence type="ECO:0000256" key="5">
    <source>
        <dbReference type="ARBA" id="ARBA00022989"/>
    </source>
</evidence>
<dbReference type="Gene3D" id="3.40.50.2300">
    <property type="match status" value="2"/>
</dbReference>
<dbReference type="InterPro" id="IPR019594">
    <property type="entry name" value="Glu/Gly-bd"/>
</dbReference>
<evidence type="ECO:0000256" key="17">
    <source>
        <dbReference type="PIRSR" id="PIRSR601508-3"/>
    </source>
</evidence>
<dbReference type="Proteomes" id="UP000225706">
    <property type="component" value="Unassembled WGS sequence"/>
</dbReference>
<evidence type="ECO:0000256" key="9">
    <source>
        <dbReference type="ARBA" id="ARBA00023170"/>
    </source>
</evidence>
<accession>A0A2B4SD47</accession>
<evidence type="ECO:0000256" key="14">
    <source>
        <dbReference type="ARBA" id="ARBA00034100"/>
    </source>
</evidence>
<dbReference type="PRINTS" id="PR00177">
    <property type="entry name" value="NMDARECEPTOR"/>
</dbReference>
<keyword evidence="8 19" id="KW-0472">Membrane</keyword>
<feature type="binding site" evidence="15">
    <location>
        <position position="466"/>
    </location>
    <ligand>
        <name>L-glutamate</name>
        <dbReference type="ChEBI" id="CHEBI:29985"/>
    </ligand>
</feature>
<feature type="region of interest" description="Disordered" evidence="18">
    <location>
        <begin position="817"/>
        <end position="839"/>
    </location>
</feature>
<feature type="site" description="Crucial to convey clamshell closure to channel opening" evidence="16">
    <location>
        <position position="608"/>
    </location>
</feature>
<dbReference type="SMART" id="SM00918">
    <property type="entry name" value="Lig_chan-Glu_bd"/>
    <property type="match status" value="1"/>
</dbReference>
<evidence type="ECO:0000313" key="22">
    <source>
        <dbReference type="EMBL" id="PFX27296.1"/>
    </source>
</evidence>
<sequence length="839" mass="94995">MSSNDSNSQAWTAFQLALKHVNANSSLLPNTSLKSFEDQLFINQDNLYESASNISKANTAVIIADSQTMFTHETVSSVLRIPLVTTHIGNSAPDRAKLSNYLVSMAPSSRDITQAIISIVVHYKWMGLLLLYDVRWRHLAHDYLSQLPPKLRVSKLSLELDHHGNSEQLREETKRKLTRFNDSPTEAIILLLDYRWAETIINQVHCSCSMKIEKPHTWLLADTVTTSTMVVQSSQVVLGFQPHKSNNYMTERLVSEMPPSQHIKDSSRLMYDAVWTVAHALQAVISSDGWRKSSSDTLHISQNGDIVLEQLRKVKLAGTTDLIQFNGSECRINSRLDIKNLQDNKFVTIGQWSSLQNSLLLANMPQQNKKISGIIPLDKLNRRLKVVVVEDAPFVMVKKDGGLEGLSIDLIDKIAEMLSFRYEIYQSPDGLYGGWNERTGYTGIVGEITKNRADLSTSPLTINSERLEVLEFSKPFMQFTMSLITKKGDTNYQDLTTFMLPYSTTVWLVTLACLLFVTLLMYLVNFFSPYGHRSRHIRNGETGEEFDFFNSLWFCLASMLQQGADHTPKSLSGRVLAGCFWFCILIWISTYTANLAAFFTARNSERQVNSLEDVVEGDYPFYVMRDSALYQFFRVAEYHTYRKLWERMKATNSFVNSTAEGYDTARYVRNAVFMAEKPSTEYVIMQKPCDLRTVNGLVSAGSYGIALPKHSPYIRNISMAILRLQETSVLDSLRRKWWEYKSQCPKETTGAAVGVGKRIQLENMLGVYLVLAAGGCLSVLLVLAELWWRKHGSNFMAMLKSKYSFVREKSPTEISVRPSAAVAKSNERAKLNNSEGTPC</sequence>
<feature type="binding site" evidence="15">
    <location>
        <position position="461"/>
    </location>
    <ligand>
        <name>L-glutamate</name>
        <dbReference type="ChEBI" id="CHEBI:29985"/>
    </ligand>
</feature>
<dbReference type="SMART" id="SM00079">
    <property type="entry name" value="PBPe"/>
    <property type="match status" value="1"/>
</dbReference>
<dbReference type="Pfam" id="PF01094">
    <property type="entry name" value="ANF_receptor"/>
    <property type="match status" value="1"/>
</dbReference>
<evidence type="ECO:0000256" key="18">
    <source>
        <dbReference type="SAM" id="MobiDB-lite"/>
    </source>
</evidence>
<keyword evidence="5 19" id="KW-1133">Transmembrane helix</keyword>
<evidence type="ECO:0000256" key="6">
    <source>
        <dbReference type="ARBA" id="ARBA00023018"/>
    </source>
</evidence>
<name>A0A2B4SD47_STYPI</name>
<dbReference type="SUPFAM" id="SSF53822">
    <property type="entry name" value="Periplasmic binding protein-like I"/>
    <property type="match status" value="1"/>
</dbReference>
<evidence type="ECO:0000256" key="3">
    <source>
        <dbReference type="ARBA" id="ARBA00022475"/>
    </source>
</evidence>
<dbReference type="InterPro" id="IPR028082">
    <property type="entry name" value="Peripla_BP_I"/>
</dbReference>
<feature type="disulfide bond" evidence="17">
    <location>
        <begin position="689"/>
        <end position="744"/>
    </location>
</feature>
<keyword evidence="2" id="KW-0813">Transport</keyword>
<dbReference type="GO" id="GO:0045211">
    <property type="term" value="C:postsynaptic membrane"/>
    <property type="evidence" value="ECO:0007669"/>
    <property type="project" value="UniProtKB-SubCell"/>
</dbReference>
<comment type="subcellular location">
    <subcellularLocation>
        <location evidence="1">Cell membrane</location>
        <topology evidence="1">Multi-pass membrane protein</topology>
    </subcellularLocation>
    <subcellularLocation>
        <location evidence="14">Postsynaptic cell membrane</location>
    </subcellularLocation>
</comment>
<dbReference type="Pfam" id="PF10613">
    <property type="entry name" value="Lig_chan-Glu_bd"/>
    <property type="match status" value="1"/>
</dbReference>
<dbReference type="FunFam" id="3.40.190.10:FF:000024">
    <property type="entry name" value="Glutamate receptor, ionotropic, delta 1"/>
    <property type="match status" value="1"/>
</dbReference>
<dbReference type="Gene3D" id="1.10.287.70">
    <property type="match status" value="1"/>
</dbReference>
<comment type="caution">
    <text evidence="22">The sequence shown here is derived from an EMBL/GenBank/DDBJ whole genome shotgun (WGS) entry which is preliminary data.</text>
</comment>
<keyword evidence="13" id="KW-0407">Ion channel</keyword>
<dbReference type="SUPFAM" id="SSF53850">
    <property type="entry name" value="Periplasmic binding protein-like II"/>
    <property type="match status" value="1"/>
</dbReference>
<dbReference type="Gene3D" id="3.40.190.10">
    <property type="entry name" value="Periplasmic binding protein-like II"/>
    <property type="match status" value="2"/>
</dbReference>
<keyword evidence="3" id="KW-1003">Cell membrane</keyword>
<feature type="domain" description="Ionotropic glutamate receptor C-terminal" evidence="20">
    <location>
        <begin position="383"/>
        <end position="740"/>
    </location>
</feature>
<dbReference type="InterPro" id="IPR001828">
    <property type="entry name" value="ANF_lig-bd_rcpt"/>
</dbReference>
<dbReference type="STRING" id="50429.A0A2B4SD47"/>
<evidence type="ECO:0000256" key="7">
    <source>
        <dbReference type="ARBA" id="ARBA00023065"/>
    </source>
</evidence>
<organism evidence="22 23">
    <name type="scientific">Stylophora pistillata</name>
    <name type="common">Smooth cauliflower coral</name>
    <dbReference type="NCBI Taxonomy" id="50429"/>
    <lineage>
        <taxon>Eukaryota</taxon>
        <taxon>Metazoa</taxon>
        <taxon>Cnidaria</taxon>
        <taxon>Anthozoa</taxon>
        <taxon>Hexacorallia</taxon>
        <taxon>Scleractinia</taxon>
        <taxon>Astrocoeniina</taxon>
        <taxon>Pocilloporidae</taxon>
        <taxon>Stylophora</taxon>
    </lineage>
</organism>
<evidence type="ECO:0000313" key="23">
    <source>
        <dbReference type="Proteomes" id="UP000225706"/>
    </source>
</evidence>
<evidence type="ECO:0000256" key="12">
    <source>
        <dbReference type="ARBA" id="ARBA00023286"/>
    </source>
</evidence>
<evidence type="ECO:0000259" key="21">
    <source>
        <dbReference type="SMART" id="SM00918"/>
    </source>
</evidence>
<evidence type="ECO:0000256" key="13">
    <source>
        <dbReference type="ARBA" id="ARBA00023303"/>
    </source>
</evidence>
<dbReference type="InterPro" id="IPR015683">
    <property type="entry name" value="Ionotropic_Glu_rcpt"/>
</dbReference>
<keyword evidence="7" id="KW-0406">Ion transport</keyword>
<feature type="site" description="Interaction with the cone snail toxin Con-ikot-ikot" evidence="16">
    <location>
        <position position="634"/>
    </location>
</feature>
<evidence type="ECO:0000256" key="15">
    <source>
        <dbReference type="PIRSR" id="PIRSR601508-1"/>
    </source>
</evidence>
<reference evidence="23" key="1">
    <citation type="journal article" date="2017" name="bioRxiv">
        <title>Comparative analysis of the genomes of Stylophora pistillata and Acropora digitifera provides evidence for extensive differences between species of corals.</title>
        <authorList>
            <person name="Voolstra C.R."/>
            <person name="Li Y."/>
            <person name="Liew Y.J."/>
            <person name="Baumgarten S."/>
            <person name="Zoccola D."/>
            <person name="Flot J.-F."/>
            <person name="Tambutte S."/>
            <person name="Allemand D."/>
            <person name="Aranda M."/>
        </authorList>
    </citation>
    <scope>NUCLEOTIDE SEQUENCE [LARGE SCALE GENOMIC DNA]</scope>
</reference>
<keyword evidence="23" id="KW-1185">Reference proteome</keyword>
<keyword evidence="17" id="KW-1015">Disulfide bond</keyword>
<evidence type="ECO:0000256" key="1">
    <source>
        <dbReference type="ARBA" id="ARBA00004651"/>
    </source>
</evidence>
<dbReference type="InterPro" id="IPR001320">
    <property type="entry name" value="Iontro_rcpt_C"/>
</dbReference>
<evidence type="ECO:0000259" key="20">
    <source>
        <dbReference type="SMART" id="SM00079"/>
    </source>
</evidence>
<feature type="transmembrane region" description="Helical" evidence="19">
    <location>
        <begin position="765"/>
        <end position="788"/>
    </location>
</feature>
<protein>
    <submittedName>
        <fullName evidence="22">Glutamate receptor 4</fullName>
    </submittedName>
</protein>
<feature type="domain" description="Ionotropic glutamate receptor L-glutamate and glycine-binding" evidence="21">
    <location>
        <begin position="393"/>
        <end position="450"/>
    </location>
</feature>
<keyword evidence="9 22" id="KW-0675">Receptor</keyword>
<dbReference type="PANTHER" id="PTHR18966">
    <property type="entry name" value="IONOTROPIC GLUTAMATE RECEPTOR"/>
    <property type="match status" value="1"/>
</dbReference>
<keyword evidence="12" id="KW-1071">Ligand-gated ion channel</keyword>
<feature type="binding site" evidence="15">
    <location>
        <position position="459"/>
    </location>
    <ligand>
        <name>L-glutamate</name>
        <dbReference type="ChEBI" id="CHEBI:29985"/>
    </ligand>
</feature>
<keyword evidence="6" id="KW-0770">Synapse</keyword>
<dbReference type="Pfam" id="PF00060">
    <property type="entry name" value="Lig_chan"/>
    <property type="match status" value="1"/>
</dbReference>
<keyword evidence="11" id="KW-0628">Postsynaptic cell membrane</keyword>
<evidence type="ECO:0000256" key="11">
    <source>
        <dbReference type="ARBA" id="ARBA00023257"/>
    </source>
</evidence>
<feature type="transmembrane region" description="Helical" evidence="19">
    <location>
        <begin position="575"/>
        <end position="599"/>
    </location>
</feature>
<keyword evidence="4 19" id="KW-0812">Transmembrane</keyword>
<dbReference type="SUPFAM" id="SSF81324">
    <property type="entry name" value="Voltage-gated potassium channels"/>
    <property type="match status" value="1"/>
</dbReference>